<evidence type="ECO:0000313" key="2">
    <source>
        <dbReference type="EMBL" id="MFC4532834.1"/>
    </source>
</evidence>
<organism evidence="2 3">
    <name type="scientific">Sphaerisporangium dianthi</name>
    <dbReference type="NCBI Taxonomy" id="1436120"/>
    <lineage>
        <taxon>Bacteria</taxon>
        <taxon>Bacillati</taxon>
        <taxon>Actinomycetota</taxon>
        <taxon>Actinomycetes</taxon>
        <taxon>Streptosporangiales</taxon>
        <taxon>Streptosporangiaceae</taxon>
        <taxon>Sphaerisporangium</taxon>
    </lineage>
</organism>
<feature type="compositionally biased region" description="Acidic residues" evidence="1">
    <location>
        <begin position="265"/>
        <end position="299"/>
    </location>
</feature>
<dbReference type="RefSeq" id="WP_380841716.1">
    <property type="nucleotide sequence ID" value="NZ_JBHSFP010000011.1"/>
</dbReference>
<feature type="compositionally biased region" description="Acidic residues" evidence="1">
    <location>
        <begin position="226"/>
        <end position="237"/>
    </location>
</feature>
<evidence type="ECO:0008006" key="4">
    <source>
        <dbReference type="Google" id="ProtNLM"/>
    </source>
</evidence>
<keyword evidence="3" id="KW-1185">Reference proteome</keyword>
<dbReference type="SUPFAM" id="SSF48452">
    <property type="entry name" value="TPR-like"/>
    <property type="match status" value="1"/>
</dbReference>
<name>A0ABV9CK16_9ACTN</name>
<dbReference type="InterPro" id="IPR011990">
    <property type="entry name" value="TPR-like_helical_dom_sf"/>
</dbReference>
<sequence>MPELAADITPEELEKDVRDELRSLPNDLANMIACHLVAAERALGDDDAELAYEHAKVARRFAARIGVVREAVGLAAYRAGHYAEALSDLRAARRMTGVDEFLPIMADCERGLGRPERALDLVRSPEAERLDRAGRIELAIVESGARRDLGQYDAAVITLQRVPELRNQEPHPWSARLTFAYADALAEAGHESAAIDWFERAMTFDEDGETEAAERYAQLTGAVIEDIEEDEDEDDGDFVPAAGGESDMEAGDSGGTSAAPLVDDAVADGDDDAGVDVDDELDDDFDADGDDDELDEDAEGRDFAAEADAGPGLGTDGDEAGADVRDEPRAGIPDTAAASAPSEVSATGVGEPARAVQGADGAEAVGAGPRGDRNPGASDDLAPESGDEGEEAGSVPAGAGVREPDAPVIESPRMEIGVGPAFIEPDFGVSARPVPGDVLDDEDDDAVQAHKPERRDA</sequence>
<protein>
    <recommendedName>
        <fullName evidence="4">Replicase polyprotein 1ab</fullName>
    </recommendedName>
</protein>
<gene>
    <name evidence="2" type="ORF">ACFO60_18820</name>
</gene>
<dbReference type="Gene3D" id="1.25.40.10">
    <property type="entry name" value="Tetratricopeptide repeat domain"/>
    <property type="match status" value="1"/>
</dbReference>
<dbReference type="Proteomes" id="UP001596004">
    <property type="component" value="Unassembled WGS sequence"/>
</dbReference>
<reference evidence="3" key="1">
    <citation type="journal article" date="2019" name="Int. J. Syst. Evol. Microbiol.">
        <title>The Global Catalogue of Microorganisms (GCM) 10K type strain sequencing project: providing services to taxonomists for standard genome sequencing and annotation.</title>
        <authorList>
            <consortium name="The Broad Institute Genomics Platform"/>
            <consortium name="The Broad Institute Genome Sequencing Center for Infectious Disease"/>
            <person name="Wu L."/>
            <person name="Ma J."/>
        </authorList>
    </citation>
    <scope>NUCLEOTIDE SEQUENCE [LARGE SCALE GENOMIC DNA]</scope>
    <source>
        <strain evidence="3">CGMCC 4.7132</strain>
    </source>
</reference>
<accession>A0ABV9CK16</accession>
<feature type="compositionally biased region" description="Acidic residues" evidence="1">
    <location>
        <begin position="381"/>
        <end position="391"/>
    </location>
</feature>
<feature type="region of interest" description="Disordered" evidence="1">
    <location>
        <begin position="423"/>
        <end position="457"/>
    </location>
</feature>
<proteinExistence type="predicted"/>
<dbReference type="EMBL" id="JBHSFP010000011">
    <property type="protein sequence ID" value="MFC4532834.1"/>
    <property type="molecule type" value="Genomic_DNA"/>
</dbReference>
<feature type="compositionally biased region" description="Basic and acidic residues" evidence="1">
    <location>
        <begin position="447"/>
        <end position="457"/>
    </location>
</feature>
<feature type="region of interest" description="Disordered" evidence="1">
    <location>
        <begin position="226"/>
        <end position="410"/>
    </location>
</feature>
<comment type="caution">
    <text evidence="2">The sequence shown here is derived from an EMBL/GenBank/DDBJ whole genome shotgun (WGS) entry which is preliminary data.</text>
</comment>
<evidence type="ECO:0000256" key="1">
    <source>
        <dbReference type="SAM" id="MobiDB-lite"/>
    </source>
</evidence>
<evidence type="ECO:0000313" key="3">
    <source>
        <dbReference type="Proteomes" id="UP001596004"/>
    </source>
</evidence>